<evidence type="ECO:0000256" key="1">
    <source>
        <dbReference type="ARBA" id="ARBA00007606"/>
    </source>
</evidence>
<dbReference type="InterPro" id="IPR019825">
    <property type="entry name" value="Lectin_legB_Mn/Ca_BS"/>
</dbReference>
<dbReference type="Pfam" id="PF00139">
    <property type="entry name" value="Lectin_legB"/>
    <property type="match status" value="1"/>
</dbReference>
<comment type="catalytic activity">
    <reaction evidence="4">
        <text>L-seryl-[protein] + ATP = O-phospho-L-seryl-[protein] + ADP + H(+)</text>
        <dbReference type="Rhea" id="RHEA:17989"/>
        <dbReference type="Rhea" id="RHEA-COMP:9863"/>
        <dbReference type="Rhea" id="RHEA-COMP:11604"/>
        <dbReference type="ChEBI" id="CHEBI:15378"/>
        <dbReference type="ChEBI" id="CHEBI:29999"/>
        <dbReference type="ChEBI" id="CHEBI:30616"/>
        <dbReference type="ChEBI" id="CHEBI:83421"/>
        <dbReference type="ChEBI" id="CHEBI:456216"/>
        <dbReference type="EC" id="2.7.11.1"/>
    </reaction>
</comment>
<reference evidence="6 7" key="1">
    <citation type="submission" date="2022-03" db="EMBL/GenBank/DDBJ databases">
        <authorList>
            <person name="Nunn A."/>
            <person name="Chopra R."/>
            <person name="Nunn A."/>
            <person name="Contreras Garrido A."/>
        </authorList>
    </citation>
    <scope>NUCLEOTIDE SEQUENCE [LARGE SCALE GENOMIC DNA]</scope>
</reference>
<dbReference type="SUPFAM" id="SSF49899">
    <property type="entry name" value="Concanavalin A-like lectins/glucanases"/>
    <property type="match status" value="1"/>
</dbReference>
<comment type="catalytic activity">
    <reaction evidence="3">
        <text>L-threonyl-[protein] + ATP = O-phospho-L-threonyl-[protein] + ADP + H(+)</text>
        <dbReference type="Rhea" id="RHEA:46608"/>
        <dbReference type="Rhea" id="RHEA-COMP:11060"/>
        <dbReference type="Rhea" id="RHEA-COMP:11605"/>
        <dbReference type="ChEBI" id="CHEBI:15378"/>
        <dbReference type="ChEBI" id="CHEBI:30013"/>
        <dbReference type="ChEBI" id="CHEBI:30616"/>
        <dbReference type="ChEBI" id="CHEBI:61977"/>
        <dbReference type="ChEBI" id="CHEBI:456216"/>
        <dbReference type="EC" id="2.7.11.1"/>
    </reaction>
</comment>
<accession>A0AAU9RHX4</accession>
<dbReference type="PROSITE" id="PS00307">
    <property type="entry name" value="LECTIN_LEGUME_BETA"/>
    <property type="match status" value="1"/>
</dbReference>
<sequence length="225" mass="24874">MDSSLKAKAEKWALKVGFERDQDQKVHIKTNQDAYICPQGIQVTSNESLKVGKAVYSQLLHLWDKAPRNLTNFTTHIFFVIDSMNSSSFADGLAFFLAPVGGNLNGGGAMGLPTSSFLAVEFDTFQNSWDPQNINPVTHVGVNINSLTSSVTAVWYNDIPHGIENEAWISYDSGSKNLSVIFTGFRNNTRVERSLHLLVDLSYLPEWVEFGFSTATGSGFEKNNV</sequence>
<evidence type="ECO:0000313" key="7">
    <source>
        <dbReference type="Proteomes" id="UP000836841"/>
    </source>
</evidence>
<dbReference type="InterPro" id="IPR050258">
    <property type="entry name" value="Leguminous_Lectin"/>
</dbReference>
<dbReference type="CDD" id="cd06899">
    <property type="entry name" value="lectin_legume_LecRK_Arcelin_ConA"/>
    <property type="match status" value="1"/>
</dbReference>
<name>A0AAU9RHX4_THLAR</name>
<dbReference type="GO" id="GO:0004674">
    <property type="term" value="F:protein serine/threonine kinase activity"/>
    <property type="evidence" value="ECO:0007669"/>
    <property type="project" value="UniProtKB-EC"/>
</dbReference>
<dbReference type="AlphaFoldDB" id="A0AAU9RHX4"/>
<keyword evidence="2" id="KW-0430">Lectin</keyword>
<dbReference type="GO" id="GO:0030246">
    <property type="term" value="F:carbohydrate binding"/>
    <property type="evidence" value="ECO:0007669"/>
    <property type="project" value="UniProtKB-KW"/>
</dbReference>
<evidence type="ECO:0000313" key="6">
    <source>
        <dbReference type="EMBL" id="CAH2042935.1"/>
    </source>
</evidence>
<gene>
    <name evidence="6" type="ORF">TAV2_LOCUS4907</name>
</gene>
<evidence type="ECO:0000256" key="2">
    <source>
        <dbReference type="ARBA" id="ARBA00022734"/>
    </source>
</evidence>
<dbReference type="PANTHER" id="PTHR32401">
    <property type="entry name" value="CONCANAVALIN A-LIKE LECTIN FAMILY PROTEIN"/>
    <property type="match status" value="1"/>
</dbReference>
<protein>
    <recommendedName>
        <fullName evidence="5">Legume lectin domain-containing protein</fullName>
    </recommendedName>
</protein>
<evidence type="ECO:0000259" key="5">
    <source>
        <dbReference type="Pfam" id="PF00139"/>
    </source>
</evidence>
<dbReference type="Proteomes" id="UP000836841">
    <property type="component" value="Unassembled WGS sequence"/>
</dbReference>
<proteinExistence type="inferred from homology"/>
<comment type="caution">
    <text evidence="6">The sequence shown here is derived from an EMBL/GenBank/DDBJ whole genome shotgun (WGS) entry which is preliminary data.</text>
</comment>
<keyword evidence="7" id="KW-1185">Reference proteome</keyword>
<organism evidence="6 7">
    <name type="scientific">Thlaspi arvense</name>
    <name type="common">Field penny-cress</name>
    <dbReference type="NCBI Taxonomy" id="13288"/>
    <lineage>
        <taxon>Eukaryota</taxon>
        <taxon>Viridiplantae</taxon>
        <taxon>Streptophyta</taxon>
        <taxon>Embryophyta</taxon>
        <taxon>Tracheophyta</taxon>
        <taxon>Spermatophyta</taxon>
        <taxon>Magnoliopsida</taxon>
        <taxon>eudicotyledons</taxon>
        <taxon>Gunneridae</taxon>
        <taxon>Pentapetalae</taxon>
        <taxon>rosids</taxon>
        <taxon>malvids</taxon>
        <taxon>Brassicales</taxon>
        <taxon>Brassicaceae</taxon>
        <taxon>Thlaspideae</taxon>
        <taxon>Thlaspi</taxon>
    </lineage>
</organism>
<comment type="similarity">
    <text evidence="1">Belongs to the leguminous lectin family.</text>
</comment>
<dbReference type="InterPro" id="IPR001220">
    <property type="entry name" value="Legume_lectin_dom"/>
</dbReference>
<dbReference type="InterPro" id="IPR000985">
    <property type="entry name" value="Lectin_LegA_CS"/>
</dbReference>
<dbReference type="EMBL" id="CAJVSB020000230">
    <property type="protein sequence ID" value="CAH2042935.1"/>
    <property type="molecule type" value="Genomic_DNA"/>
</dbReference>
<evidence type="ECO:0000256" key="3">
    <source>
        <dbReference type="ARBA" id="ARBA00047899"/>
    </source>
</evidence>
<dbReference type="PROSITE" id="PS00308">
    <property type="entry name" value="LECTIN_LEGUME_ALPHA"/>
    <property type="match status" value="1"/>
</dbReference>
<dbReference type="Gene3D" id="2.60.120.200">
    <property type="match status" value="1"/>
</dbReference>
<evidence type="ECO:0000256" key="4">
    <source>
        <dbReference type="ARBA" id="ARBA00048679"/>
    </source>
</evidence>
<dbReference type="PANTHER" id="PTHR32401:SF49">
    <property type="entry name" value="OS10G0129200 PROTEIN"/>
    <property type="match status" value="1"/>
</dbReference>
<feature type="domain" description="Legume lectin" evidence="5">
    <location>
        <begin position="18"/>
        <end position="225"/>
    </location>
</feature>
<dbReference type="InterPro" id="IPR013320">
    <property type="entry name" value="ConA-like_dom_sf"/>
</dbReference>